<dbReference type="Gene3D" id="1.10.630.10">
    <property type="entry name" value="Cytochrome P450"/>
    <property type="match status" value="1"/>
</dbReference>
<dbReference type="Pfam" id="PF00067">
    <property type="entry name" value="p450"/>
    <property type="match status" value="1"/>
</dbReference>
<keyword evidence="5 7" id="KW-0408">Iron</keyword>
<dbReference type="AlphaFoldDB" id="A1RCH8"/>
<dbReference type="InterPro" id="IPR036396">
    <property type="entry name" value="Cyt_P450_sf"/>
</dbReference>
<evidence type="ECO:0000256" key="5">
    <source>
        <dbReference type="ARBA" id="ARBA00023004"/>
    </source>
</evidence>
<sequence>MPDNQTSEVDFDFHGSALDNIFETYSDLRGQCPVGRSEKHGGFWYMMNSEDIFAAEQDPSTFSVAPSMLLPAFGTDVPLIPIDIDPPEHTDYRRILLPLFTPKMVAKLDEGMHKTARELAADVASRDVVDASALFARPMPTIVFSRLAGFPEKDWPKFDQWVDDIIYERTVNPDRAWKAGQEVMEYFDNLLKERDQVEHTDDLIAELTAAEIKGRKLTHEELLSYCFLLFLAGLDTTAWAIRSSLWYLAQHPEEQERLRNDPDLIPLASEEFLRTLSPVQAMARTCLKDVEVSGQQLKQGDRVVLVFGAGNRDPQVYDRPDDIVIDRENNRHLAFGGGIHRCLGSNLGRQELIIALEEFLAAVPAFSLANPDEQWHGVGSLTLKIGK</sequence>
<proteinExistence type="inferred from homology"/>
<evidence type="ECO:0000256" key="1">
    <source>
        <dbReference type="ARBA" id="ARBA00010617"/>
    </source>
</evidence>
<dbReference type="RefSeq" id="WP_011776863.1">
    <property type="nucleotide sequence ID" value="NC_008712.1"/>
</dbReference>
<dbReference type="GO" id="GO:0020037">
    <property type="term" value="F:heme binding"/>
    <property type="evidence" value="ECO:0007669"/>
    <property type="project" value="InterPro"/>
</dbReference>
<evidence type="ECO:0000313" key="8">
    <source>
        <dbReference type="EMBL" id="ABM10332.1"/>
    </source>
</evidence>
<dbReference type="Proteomes" id="UP000000637">
    <property type="component" value="Plasmid pTC1"/>
</dbReference>
<dbReference type="KEGG" id="aau:AAur_pTC10066"/>
<organism evidence="8 9">
    <name type="scientific">Paenarthrobacter aurescens (strain TC1)</name>
    <dbReference type="NCBI Taxonomy" id="290340"/>
    <lineage>
        <taxon>Bacteria</taxon>
        <taxon>Bacillati</taxon>
        <taxon>Actinomycetota</taxon>
        <taxon>Actinomycetes</taxon>
        <taxon>Micrococcales</taxon>
        <taxon>Micrococcaceae</taxon>
        <taxon>Paenarthrobacter</taxon>
    </lineage>
</organism>
<keyword evidence="9" id="KW-1185">Reference proteome</keyword>
<dbReference type="InterPro" id="IPR001128">
    <property type="entry name" value="Cyt_P450"/>
</dbReference>
<dbReference type="PRINTS" id="PR00385">
    <property type="entry name" value="P450"/>
</dbReference>
<dbReference type="InterPro" id="IPR002397">
    <property type="entry name" value="Cyt_P450_B"/>
</dbReference>
<dbReference type="InterPro" id="IPR017972">
    <property type="entry name" value="Cyt_P450_CS"/>
</dbReference>
<keyword evidence="6 7" id="KW-0503">Monooxygenase</keyword>
<dbReference type="PRINTS" id="PR00359">
    <property type="entry name" value="BP450"/>
</dbReference>
<dbReference type="OrthoDB" id="54272at2"/>
<evidence type="ECO:0000313" key="9">
    <source>
        <dbReference type="Proteomes" id="UP000000637"/>
    </source>
</evidence>
<evidence type="ECO:0000256" key="7">
    <source>
        <dbReference type="RuleBase" id="RU000461"/>
    </source>
</evidence>
<dbReference type="PANTHER" id="PTHR46696:SF6">
    <property type="entry name" value="P450, PUTATIVE (EUROFUNG)-RELATED"/>
    <property type="match status" value="1"/>
</dbReference>
<dbReference type="SUPFAM" id="SSF48264">
    <property type="entry name" value="Cytochrome P450"/>
    <property type="match status" value="1"/>
</dbReference>
<dbReference type="GO" id="GO:0004497">
    <property type="term" value="F:monooxygenase activity"/>
    <property type="evidence" value="ECO:0007669"/>
    <property type="project" value="UniProtKB-KW"/>
</dbReference>
<gene>
    <name evidence="8" type="ordered locus">AAur_pTC10066</name>
</gene>
<dbReference type="GO" id="GO:0016705">
    <property type="term" value="F:oxidoreductase activity, acting on paired donors, with incorporation or reduction of molecular oxygen"/>
    <property type="evidence" value="ECO:0007669"/>
    <property type="project" value="InterPro"/>
</dbReference>
<dbReference type="FunFam" id="1.10.630.10:FF:000018">
    <property type="entry name" value="Cytochrome P450 monooxygenase"/>
    <property type="match status" value="1"/>
</dbReference>
<evidence type="ECO:0000256" key="6">
    <source>
        <dbReference type="ARBA" id="ARBA00023033"/>
    </source>
</evidence>
<accession>A1RCH8</accession>
<comment type="similarity">
    <text evidence="1 7">Belongs to the cytochrome P450 family.</text>
</comment>
<protein>
    <submittedName>
        <fullName evidence="8">Cytochrome P450</fullName>
    </submittedName>
</protein>
<keyword evidence="2 7" id="KW-0349">Heme</keyword>
<evidence type="ECO:0000256" key="4">
    <source>
        <dbReference type="ARBA" id="ARBA00023002"/>
    </source>
</evidence>
<geneLocation type="plasmid" evidence="8 9">
    <name>pTC1</name>
</geneLocation>
<dbReference type="PROSITE" id="PS00086">
    <property type="entry name" value="CYTOCHROME_P450"/>
    <property type="match status" value="1"/>
</dbReference>
<dbReference type="PANTHER" id="PTHR46696">
    <property type="entry name" value="P450, PUTATIVE (EUROFUNG)-RELATED"/>
    <property type="match status" value="1"/>
</dbReference>
<reference evidence="8 9" key="1">
    <citation type="journal article" date="2006" name="PLoS Genet.">
        <title>Secrets of soil survival revealed by the genome sequence of Arthrobacter aurescens TC1.</title>
        <authorList>
            <person name="Mongodin E.F."/>
            <person name="Shapir N."/>
            <person name="Daugherty S.C."/>
            <person name="DeBoy R.T."/>
            <person name="Emerson J.B."/>
            <person name="Shvartzbeyn A."/>
            <person name="Radune D."/>
            <person name="Vamathevan J."/>
            <person name="Riggs F."/>
            <person name="Grinberg V."/>
            <person name="Khouri H."/>
            <person name="Wackett L.P."/>
            <person name="Nelson K.E."/>
            <person name="Sadowsky M.J."/>
        </authorList>
    </citation>
    <scope>NUCLEOTIDE SEQUENCE [LARGE SCALE GENOMIC DNA]</scope>
    <source>
        <strain evidence="8 9">TC1</strain>
    </source>
</reference>
<evidence type="ECO:0000256" key="3">
    <source>
        <dbReference type="ARBA" id="ARBA00022723"/>
    </source>
</evidence>
<name>A1RCH8_PAEAT</name>
<dbReference type="EMBL" id="CP000475">
    <property type="protein sequence ID" value="ABM10332.1"/>
    <property type="molecule type" value="Genomic_DNA"/>
</dbReference>
<keyword evidence="8" id="KW-0614">Plasmid</keyword>
<keyword evidence="3 7" id="KW-0479">Metal-binding</keyword>
<dbReference type="HOGENOM" id="CLU_033716_0_1_11"/>
<dbReference type="GO" id="GO:0005506">
    <property type="term" value="F:iron ion binding"/>
    <property type="evidence" value="ECO:0007669"/>
    <property type="project" value="InterPro"/>
</dbReference>
<keyword evidence="4 7" id="KW-0560">Oxidoreductase</keyword>
<evidence type="ECO:0000256" key="2">
    <source>
        <dbReference type="ARBA" id="ARBA00022617"/>
    </source>
</evidence>